<protein>
    <submittedName>
        <fullName evidence="1">DUF2490 domain-containing protein</fullName>
    </submittedName>
</protein>
<dbReference type="AlphaFoldDB" id="A0A3B0CF25"/>
<reference evidence="1 2" key="1">
    <citation type="submission" date="2018-10" db="EMBL/GenBank/DDBJ databases">
        <title>Ulvibacterium marinum gen. nov., sp. nov., a novel marine bacterium of the family Flavobacteriaceae, isolated from a culture of the green alga Ulva prolifera.</title>
        <authorList>
            <person name="Zhang Z."/>
        </authorList>
    </citation>
    <scope>NUCLEOTIDE SEQUENCE [LARGE SCALE GENOMIC DNA]</scope>
    <source>
        <strain evidence="1 2">CCMM003</strain>
    </source>
</reference>
<dbReference type="OrthoDB" id="1118734at2"/>
<dbReference type="InterPro" id="IPR019619">
    <property type="entry name" value="DUF2490"/>
</dbReference>
<evidence type="ECO:0000313" key="2">
    <source>
        <dbReference type="Proteomes" id="UP000276603"/>
    </source>
</evidence>
<proteinExistence type="predicted"/>
<sequence length="228" mass="26928">MATRSICLTIVLLLSLNIFSQREREEILGTWLVASGSHQVSEKVSIPTIGLLRYYEPFHHYELSFFRTGICYGFSPKLSGTLGYAYLNSEPFIQSKEAKGAFYQHWLYSQLTFKDKMGNFNISHRYRLENRWIQSTTGTDLRHRIRYRLKGSYPLGNRFYLCASNEIFIALQEPLFNQNRLYFGMGHKFNSSLKLEVGFMKNHFSTANYEYLRIEFVFKTDFRKRHKS</sequence>
<dbReference type="Pfam" id="PF10677">
    <property type="entry name" value="DUF2490"/>
    <property type="match status" value="1"/>
</dbReference>
<dbReference type="EMBL" id="RBCJ01000002">
    <property type="protein sequence ID" value="RKN81666.1"/>
    <property type="molecule type" value="Genomic_DNA"/>
</dbReference>
<dbReference type="Proteomes" id="UP000276603">
    <property type="component" value="Unassembled WGS sequence"/>
</dbReference>
<evidence type="ECO:0000313" key="1">
    <source>
        <dbReference type="EMBL" id="RKN81666.1"/>
    </source>
</evidence>
<dbReference type="RefSeq" id="WP_120711819.1">
    <property type="nucleotide sequence ID" value="NZ_RBCJ01000002.1"/>
</dbReference>
<organism evidence="1 2">
    <name type="scientific">Ulvibacterium marinum</name>
    <dbReference type="NCBI Taxonomy" id="2419782"/>
    <lineage>
        <taxon>Bacteria</taxon>
        <taxon>Pseudomonadati</taxon>
        <taxon>Bacteroidota</taxon>
        <taxon>Flavobacteriia</taxon>
        <taxon>Flavobacteriales</taxon>
        <taxon>Flavobacteriaceae</taxon>
        <taxon>Ulvibacterium</taxon>
    </lineage>
</organism>
<name>A0A3B0CF25_9FLAO</name>
<comment type="caution">
    <text evidence="1">The sequence shown here is derived from an EMBL/GenBank/DDBJ whole genome shotgun (WGS) entry which is preliminary data.</text>
</comment>
<accession>A0A3B0CF25</accession>
<gene>
    <name evidence="1" type="ORF">D7Z94_12240</name>
</gene>
<keyword evidence="2" id="KW-1185">Reference proteome</keyword>